<evidence type="ECO:0000313" key="2">
    <source>
        <dbReference type="Proteomes" id="UP000477285"/>
    </source>
</evidence>
<evidence type="ECO:0000313" key="1">
    <source>
        <dbReference type="EMBL" id="MZL31730.1"/>
    </source>
</evidence>
<reference evidence="1 2" key="1">
    <citation type="journal article" date="2019" name="Nat. Med.">
        <title>A library of human gut bacterial isolates paired with longitudinal multiomics data enables mechanistic microbiome research.</title>
        <authorList>
            <person name="Poyet M."/>
            <person name="Groussin M."/>
            <person name="Gibbons S.M."/>
            <person name="Avila-Pacheco J."/>
            <person name="Jiang X."/>
            <person name="Kearney S.M."/>
            <person name="Perrotta A.R."/>
            <person name="Berdy B."/>
            <person name="Zhao S."/>
            <person name="Lieberman T.D."/>
            <person name="Swanson P.K."/>
            <person name="Smith M."/>
            <person name="Roesemann S."/>
            <person name="Alexander J.E."/>
            <person name="Rich S.A."/>
            <person name="Livny J."/>
            <person name="Vlamakis H."/>
            <person name="Clish C."/>
            <person name="Bullock K."/>
            <person name="Deik A."/>
            <person name="Scott J."/>
            <person name="Pierce K.A."/>
            <person name="Xavier R.J."/>
            <person name="Alm E.J."/>
        </authorList>
    </citation>
    <scope>NUCLEOTIDE SEQUENCE [LARGE SCALE GENOMIC DNA]</scope>
    <source>
        <strain evidence="1 2">BIOML-A1</strain>
    </source>
</reference>
<dbReference type="Proteomes" id="UP000477285">
    <property type="component" value="Unassembled WGS sequence"/>
</dbReference>
<protein>
    <recommendedName>
        <fullName evidence="3">DUF669 domain-containing protein</fullName>
    </recommendedName>
</protein>
<proteinExistence type="predicted"/>
<gene>
    <name evidence="1" type="ORF">GT728_00590</name>
</gene>
<sequence>MQKPNNYDTTQAAGEFEPIKLGGHKMVIKQVSEKESQGGLDMLIILFDFAEGDEQAGYFMKQFENDIRPDKKYPNAGTNYMIIDESVDYGVRNLKTFITCVEKSNPGFAVKWGDNFGQQFKGKLIGGIFRLEKDWYDNKEVKRHKLAWFRSIEGIKDADIPEERTTKAYDDHLKEEAIMGANPSGTDFMSIPDSVADDVLPFN</sequence>
<organism evidence="1 2">
    <name type="scientific">Blautia wexlerae</name>
    <dbReference type="NCBI Taxonomy" id="418240"/>
    <lineage>
        <taxon>Bacteria</taxon>
        <taxon>Bacillati</taxon>
        <taxon>Bacillota</taxon>
        <taxon>Clostridia</taxon>
        <taxon>Lachnospirales</taxon>
        <taxon>Lachnospiraceae</taxon>
        <taxon>Blautia</taxon>
    </lineage>
</organism>
<dbReference type="RefSeq" id="WP_161233212.1">
    <property type="nucleotide sequence ID" value="NZ_WWVI01000001.1"/>
</dbReference>
<name>A0A6L8SWR3_9FIRM</name>
<dbReference type="AlphaFoldDB" id="A0A6L8SWR3"/>
<evidence type="ECO:0008006" key="3">
    <source>
        <dbReference type="Google" id="ProtNLM"/>
    </source>
</evidence>
<dbReference type="EMBL" id="WWVQ01000001">
    <property type="protein sequence ID" value="MZL31730.1"/>
    <property type="molecule type" value="Genomic_DNA"/>
</dbReference>
<comment type="caution">
    <text evidence="1">The sequence shown here is derived from an EMBL/GenBank/DDBJ whole genome shotgun (WGS) entry which is preliminary data.</text>
</comment>
<accession>A0A6L8SWR3</accession>